<proteinExistence type="predicted"/>
<dbReference type="AlphaFoldDB" id="A0A8H7USN2"/>
<dbReference type="InterPro" id="IPR029058">
    <property type="entry name" value="AB_hydrolase_fold"/>
</dbReference>
<sequence length="404" mass="45247">MALLSVAQITSQVRNAIANNAAVSSFFPSQRKVIVADKKDEKKKAVLQEKPEIVVYPRRIKAIEKIIVTLADTTTQQLTGGISALDMPVTPHYVAPRAPIVLCHGLYGFDKIGPDALPLLQVQYWGGIENALAKLGAKVIVTKVPSTGSILERAQTLHAILKSILDGKEVNFIAHSMGGLDCRYLISHIPDRPYKVNSLTTISTPHRGSPVMDWFRDNVGVGMAGSILANAANNKLLRDPSFMEPSSYAADKFNQQHHKWSLLAELAKNSPKFDPVVKRMISLVDTAAYANLTTDYCTNSFNPNTLNDPNVSYYSYGASATFPRWSLLNMPYKWTKEKEGENDGLVSVKSAQWGKYIKTLDADHWDLNGQRYRWRHTRPFIDKTRFNTLDFYMEMATRLYQQGH</sequence>
<dbReference type="Pfam" id="PF00561">
    <property type="entry name" value="Abhydrolase_1"/>
    <property type="match status" value="1"/>
</dbReference>
<evidence type="ECO:0000259" key="1">
    <source>
        <dbReference type="Pfam" id="PF00561"/>
    </source>
</evidence>
<accession>A0A8H7USN2</accession>
<protein>
    <recommendedName>
        <fullName evidence="1">AB hydrolase-1 domain-containing protein</fullName>
    </recommendedName>
</protein>
<name>A0A8H7USN2_9FUNG</name>
<dbReference type="PANTHER" id="PTHR11440">
    <property type="entry name" value="LECITHIN-CHOLESTEROL ACYLTRANSFERASE-RELATED"/>
    <property type="match status" value="1"/>
</dbReference>
<feature type="domain" description="AB hydrolase-1" evidence="1">
    <location>
        <begin position="99"/>
        <end position="238"/>
    </location>
</feature>
<organism evidence="2 3">
    <name type="scientific">Mucor saturninus</name>
    <dbReference type="NCBI Taxonomy" id="64648"/>
    <lineage>
        <taxon>Eukaryota</taxon>
        <taxon>Fungi</taxon>
        <taxon>Fungi incertae sedis</taxon>
        <taxon>Mucoromycota</taxon>
        <taxon>Mucoromycotina</taxon>
        <taxon>Mucoromycetes</taxon>
        <taxon>Mucorales</taxon>
        <taxon>Mucorineae</taxon>
        <taxon>Mucoraceae</taxon>
        <taxon>Mucor</taxon>
    </lineage>
</organism>
<dbReference type="SUPFAM" id="SSF53474">
    <property type="entry name" value="alpha/beta-Hydrolases"/>
    <property type="match status" value="1"/>
</dbReference>
<evidence type="ECO:0000313" key="2">
    <source>
        <dbReference type="EMBL" id="KAG2194105.1"/>
    </source>
</evidence>
<dbReference type="Gene3D" id="3.40.50.1820">
    <property type="entry name" value="alpha/beta hydrolase"/>
    <property type="match status" value="1"/>
</dbReference>
<dbReference type="EMBL" id="JAEPRD010000205">
    <property type="protein sequence ID" value="KAG2194105.1"/>
    <property type="molecule type" value="Genomic_DNA"/>
</dbReference>
<evidence type="ECO:0000313" key="3">
    <source>
        <dbReference type="Proteomes" id="UP000603453"/>
    </source>
</evidence>
<dbReference type="Proteomes" id="UP000603453">
    <property type="component" value="Unassembled WGS sequence"/>
</dbReference>
<comment type="caution">
    <text evidence="2">The sequence shown here is derived from an EMBL/GenBank/DDBJ whole genome shotgun (WGS) entry which is preliminary data.</text>
</comment>
<dbReference type="OrthoDB" id="5592486at2759"/>
<gene>
    <name evidence="2" type="ORF">INT47_003048</name>
</gene>
<reference evidence="2" key="1">
    <citation type="submission" date="2020-12" db="EMBL/GenBank/DDBJ databases">
        <title>Metabolic potential, ecology and presence of endohyphal bacteria is reflected in genomic diversity of Mucoromycotina.</title>
        <authorList>
            <person name="Muszewska A."/>
            <person name="Okrasinska A."/>
            <person name="Steczkiewicz K."/>
            <person name="Drgas O."/>
            <person name="Orlowska M."/>
            <person name="Perlinska-Lenart U."/>
            <person name="Aleksandrzak-Piekarczyk T."/>
            <person name="Szatraj K."/>
            <person name="Zielenkiewicz U."/>
            <person name="Pilsyk S."/>
            <person name="Malc E."/>
            <person name="Mieczkowski P."/>
            <person name="Kruszewska J.S."/>
            <person name="Biernat P."/>
            <person name="Pawlowska J."/>
        </authorList>
    </citation>
    <scope>NUCLEOTIDE SEQUENCE</scope>
    <source>
        <strain evidence="2">WA0000017839</strain>
    </source>
</reference>
<keyword evidence="3" id="KW-1185">Reference proteome</keyword>
<dbReference type="InterPro" id="IPR000073">
    <property type="entry name" value="AB_hydrolase_1"/>
</dbReference>